<feature type="non-terminal residue" evidence="1">
    <location>
        <position position="1"/>
    </location>
</feature>
<sequence length="95" mass="11045">YRYRTSFLKLEKDLKKITIISKLGHLVAEPVSTGYTPRARDIYQDDIRIHFLRTDNLREGVIDFENSDFLPARSLSESDYLKFKNKDGEGVKYAG</sequence>
<dbReference type="AlphaFoldDB" id="X1TNV9"/>
<accession>X1TNV9</accession>
<proteinExistence type="predicted"/>
<reference evidence="1" key="1">
    <citation type="journal article" date="2014" name="Front. Microbiol.">
        <title>High frequency of phylogenetically diverse reductive dehalogenase-homologous genes in deep subseafloor sedimentary metagenomes.</title>
        <authorList>
            <person name="Kawai M."/>
            <person name="Futagami T."/>
            <person name="Toyoda A."/>
            <person name="Takaki Y."/>
            <person name="Nishi S."/>
            <person name="Hori S."/>
            <person name="Arai W."/>
            <person name="Tsubouchi T."/>
            <person name="Morono Y."/>
            <person name="Uchiyama I."/>
            <person name="Ito T."/>
            <person name="Fujiyama A."/>
            <person name="Inagaki F."/>
            <person name="Takami H."/>
        </authorList>
    </citation>
    <scope>NUCLEOTIDE SEQUENCE</scope>
    <source>
        <strain evidence="1">Expedition CK06-06</strain>
    </source>
</reference>
<evidence type="ECO:0000313" key="1">
    <source>
        <dbReference type="EMBL" id="GAJ06983.1"/>
    </source>
</evidence>
<comment type="caution">
    <text evidence="1">The sequence shown here is derived from an EMBL/GenBank/DDBJ whole genome shotgun (WGS) entry which is preliminary data.</text>
</comment>
<organism evidence="1">
    <name type="scientific">marine sediment metagenome</name>
    <dbReference type="NCBI Taxonomy" id="412755"/>
    <lineage>
        <taxon>unclassified sequences</taxon>
        <taxon>metagenomes</taxon>
        <taxon>ecological metagenomes</taxon>
    </lineage>
</organism>
<gene>
    <name evidence="1" type="ORF">S12H4_45161</name>
</gene>
<name>X1TNV9_9ZZZZ</name>
<protein>
    <submittedName>
        <fullName evidence="1">Uncharacterized protein</fullName>
    </submittedName>
</protein>
<dbReference type="EMBL" id="BARW01027896">
    <property type="protein sequence ID" value="GAJ06983.1"/>
    <property type="molecule type" value="Genomic_DNA"/>
</dbReference>